<dbReference type="EMBL" id="QNRR01000002">
    <property type="protein sequence ID" value="RBP46027.1"/>
    <property type="molecule type" value="Genomic_DNA"/>
</dbReference>
<keyword evidence="1" id="KW-1133">Transmembrane helix</keyword>
<keyword evidence="3" id="KW-1185">Reference proteome</keyword>
<evidence type="ECO:0000313" key="2">
    <source>
        <dbReference type="EMBL" id="RBP46027.1"/>
    </source>
</evidence>
<sequence length="70" mass="7314">MLIPKIIAFTASGLWALAGINVLLGSRDLMGFCIVLGMLGRVFVTIGALVGTVPRAKQPASTLEGDLSDR</sequence>
<accession>A0A366HTK3</accession>
<feature type="transmembrane region" description="Helical" evidence="1">
    <location>
        <begin position="31"/>
        <end position="53"/>
    </location>
</feature>
<gene>
    <name evidence="2" type="ORF">DES53_102413</name>
</gene>
<reference evidence="2 3" key="1">
    <citation type="submission" date="2018-06" db="EMBL/GenBank/DDBJ databases">
        <title>Genomic Encyclopedia of Type Strains, Phase IV (KMG-IV): sequencing the most valuable type-strain genomes for metagenomic binning, comparative biology and taxonomic classification.</title>
        <authorList>
            <person name="Goeker M."/>
        </authorList>
    </citation>
    <scope>NUCLEOTIDE SEQUENCE [LARGE SCALE GENOMIC DNA]</scope>
    <source>
        <strain evidence="2 3">DSM 25532</strain>
    </source>
</reference>
<evidence type="ECO:0000256" key="1">
    <source>
        <dbReference type="SAM" id="Phobius"/>
    </source>
</evidence>
<comment type="caution">
    <text evidence="2">The sequence shown here is derived from an EMBL/GenBank/DDBJ whole genome shotgun (WGS) entry which is preliminary data.</text>
</comment>
<keyword evidence="1" id="KW-0812">Transmembrane</keyword>
<organism evidence="2 3">
    <name type="scientific">Roseimicrobium gellanilyticum</name>
    <dbReference type="NCBI Taxonomy" id="748857"/>
    <lineage>
        <taxon>Bacteria</taxon>
        <taxon>Pseudomonadati</taxon>
        <taxon>Verrucomicrobiota</taxon>
        <taxon>Verrucomicrobiia</taxon>
        <taxon>Verrucomicrobiales</taxon>
        <taxon>Verrucomicrobiaceae</taxon>
        <taxon>Roseimicrobium</taxon>
    </lineage>
</organism>
<keyword evidence="1" id="KW-0472">Membrane</keyword>
<feature type="transmembrane region" description="Helical" evidence="1">
    <location>
        <begin position="6"/>
        <end position="24"/>
    </location>
</feature>
<dbReference type="Proteomes" id="UP000253426">
    <property type="component" value="Unassembled WGS sequence"/>
</dbReference>
<name>A0A366HTK3_9BACT</name>
<evidence type="ECO:0000313" key="3">
    <source>
        <dbReference type="Proteomes" id="UP000253426"/>
    </source>
</evidence>
<dbReference type="AlphaFoldDB" id="A0A366HTK3"/>
<protein>
    <submittedName>
        <fullName evidence="2">Uncharacterized protein</fullName>
    </submittedName>
</protein>
<proteinExistence type="predicted"/>